<evidence type="ECO:0000313" key="2">
    <source>
        <dbReference type="EMBL" id="SCB52213.1"/>
    </source>
</evidence>
<accession>A0A1C3XIX4</accession>
<dbReference type="EMBL" id="FMAF01000047">
    <property type="protein sequence ID" value="SCB52213.1"/>
    <property type="molecule type" value="Genomic_DNA"/>
</dbReference>
<protein>
    <submittedName>
        <fullName evidence="2">TniQ protein</fullName>
    </submittedName>
</protein>
<evidence type="ECO:0000313" key="3">
    <source>
        <dbReference type="Proteomes" id="UP000199205"/>
    </source>
</evidence>
<organism evidence="2 3">
    <name type="scientific">Rhizobium lusitanum</name>
    <dbReference type="NCBI Taxonomy" id="293958"/>
    <lineage>
        <taxon>Bacteria</taxon>
        <taxon>Pseudomonadati</taxon>
        <taxon>Pseudomonadota</taxon>
        <taxon>Alphaproteobacteria</taxon>
        <taxon>Hyphomicrobiales</taxon>
        <taxon>Rhizobiaceae</taxon>
        <taxon>Rhizobium/Agrobacterium group</taxon>
        <taxon>Rhizobium</taxon>
    </lineage>
</organism>
<dbReference type="Proteomes" id="UP000199205">
    <property type="component" value="Unassembled WGS sequence"/>
</dbReference>
<name>A0A1C3XIX4_9HYPH</name>
<reference evidence="3" key="1">
    <citation type="submission" date="2016-08" db="EMBL/GenBank/DDBJ databases">
        <authorList>
            <person name="Varghese N."/>
            <person name="Submissions Spin"/>
        </authorList>
    </citation>
    <scope>NUCLEOTIDE SEQUENCE [LARGE SCALE GENOMIC DNA]</scope>
    <source>
        <strain evidence="3">P1-7</strain>
    </source>
</reference>
<evidence type="ECO:0000259" key="1">
    <source>
        <dbReference type="Pfam" id="PF06527"/>
    </source>
</evidence>
<dbReference type="AlphaFoldDB" id="A0A1C3XIX4"/>
<dbReference type="InterPro" id="IPR009492">
    <property type="entry name" value="TniQ"/>
</dbReference>
<proteinExistence type="predicted"/>
<feature type="domain" description="TniQ" evidence="1">
    <location>
        <begin position="10"/>
        <end position="138"/>
    </location>
</feature>
<dbReference type="RefSeq" id="WP_092577356.1">
    <property type="nucleotide sequence ID" value="NZ_FMAF01000047.1"/>
</dbReference>
<dbReference type="OrthoDB" id="6917259at2"/>
<dbReference type="Pfam" id="PF06527">
    <property type="entry name" value="TniQ"/>
    <property type="match status" value="1"/>
</dbReference>
<sequence length="354" mass="39598">MRQVRLLAVAPRPFDDELLSCWHWRVASHYSTSPQRVESWISGTLGVQSQDFSSRDFQPDRDLTRLWALACRTREADLDRLSLKSAGRPISSFVGDPLDRGVCPVCLDEDAEEGRDHYCRRSWVSVEAVVCPRHKTGLENNCARCFRSGLFQFRQTPAGVVRLFCRNCEKVVSARGFQRRDQAELVQVATAIRDAIAKGEPELDLIEMASRFFWAPTSDGAAYITSLGLPLPYGRRPSASTDIAPLTKLSPAWRAVTIAAIAELLFGMGSETKRLPSSARTAFSRFELKPTVPNPHAPLPAQLTSHLTPRPEPEYRKLASDIIRSQAWKSLPQKAGRERSRAIGRLMLRALNDG</sequence>
<gene>
    <name evidence="2" type="ORF">GA0061101_14710</name>
</gene>